<dbReference type="GO" id="GO:0005886">
    <property type="term" value="C:plasma membrane"/>
    <property type="evidence" value="ECO:0007669"/>
    <property type="project" value="UniProtKB-SubCell"/>
</dbReference>
<evidence type="ECO:0000256" key="8">
    <source>
        <dbReference type="SAM" id="MobiDB-lite"/>
    </source>
</evidence>
<feature type="transmembrane region" description="Helical" evidence="9">
    <location>
        <begin position="213"/>
        <end position="236"/>
    </location>
</feature>
<evidence type="ECO:0000256" key="10">
    <source>
        <dbReference type="SAM" id="SignalP"/>
    </source>
</evidence>
<dbReference type="STRING" id="1081108.A0A162KKU8"/>
<sequence>MAILTTLVAAWALMASGASAAGAPSTSANIGPAAFMWPPDRVWSADADNTAPCGSISGVQNRTTFPLQSGKIALVAQDESFDLELSVSYLDDPKSNSDFNKLIDMETFKDIKLGHTCVTLPNAPSSVKNGTNATLQIKYIADFDKPENQTFYACSDITYVELSEFKEPIPCFNATEPTPGDSTSKNGNGAASSTPTPTPTAEKKSKSGLSGGAIAGIVIGSIAGVALIAGAGLFIYRRKQQRLRLLRQQNSERGKWAATDAARDSQSQGSVRMNNL</sequence>
<keyword evidence="4 10" id="KW-0732">Signal</keyword>
<evidence type="ECO:0000256" key="4">
    <source>
        <dbReference type="ARBA" id="ARBA00022729"/>
    </source>
</evidence>
<feature type="compositionally biased region" description="Polar residues" evidence="8">
    <location>
        <begin position="264"/>
        <end position="276"/>
    </location>
</feature>
<comment type="caution">
    <text evidence="12">The sequence shown here is derived from an EMBL/GenBank/DDBJ whole genome shotgun (WGS) entry which is preliminary data.</text>
</comment>
<feature type="region of interest" description="Disordered" evidence="8">
    <location>
        <begin position="251"/>
        <end position="276"/>
    </location>
</feature>
<dbReference type="PANTHER" id="PTHR34992">
    <property type="entry name" value="HYPHAL ANASTAMOSIS-7 PROTEIN"/>
    <property type="match status" value="1"/>
</dbReference>
<reference evidence="12 13" key="1">
    <citation type="journal article" date="2016" name="Genome Biol. Evol.">
        <title>Divergent and convergent evolution of fungal pathogenicity.</title>
        <authorList>
            <person name="Shang Y."/>
            <person name="Xiao G."/>
            <person name="Zheng P."/>
            <person name="Cen K."/>
            <person name="Zhan S."/>
            <person name="Wang C."/>
        </authorList>
    </citation>
    <scope>NUCLEOTIDE SEQUENCE [LARGE SCALE GENOMIC DNA]</scope>
    <source>
        <strain evidence="12 13">RCEF 1005</strain>
    </source>
</reference>
<feature type="region of interest" description="Disordered" evidence="8">
    <location>
        <begin position="171"/>
        <end position="208"/>
    </location>
</feature>
<organism evidence="12 13">
    <name type="scientific">Akanthomyces lecanii RCEF 1005</name>
    <dbReference type="NCBI Taxonomy" id="1081108"/>
    <lineage>
        <taxon>Eukaryota</taxon>
        <taxon>Fungi</taxon>
        <taxon>Dikarya</taxon>
        <taxon>Ascomycota</taxon>
        <taxon>Pezizomycotina</taxon>
        <taxon>Sordariomycetes</taxon>
        <taxon>Hypocreomycetidae</taxon>
        <taxon>Hypocreales</taxon>
        <taxon>Cordycipitaceae</taxon>
        <taxon>Akanthomyces</taxon>
        <taxon>Cordyceps confragosa</taxon>
    </lineage>
</organism>
<evidence type="ECO:0000256" key="3">
    <source>
        <dbReference type="ARBA" id="ARBA00022622"/>
    </source>
</evidence>
<evidence type="ECO:0000256" key="2">
    <source>
        <dbReference type="ARBA" id="ARBA00022475"/>
    </source>
</evidence>
<dbReference type="EMBL" id="AZHF01000001">
    <property type="protein sequence ID" value="OAA80566.1"/>
    <property type="molecule type" value="Genomic_DNA"/>
</dbReference>
<dbReference type="Proteomes" id="UP000076881">
    <property type="component" value="Unassembled WGS sequence"/>
</dbReference>
<keyword evidence="13" id="KW-1185">Reference proteome</keyword>
<evidence type="ECO:0000256" key="5">
    <source>
        <dbReference type="ARBA" id="ARBA00023136"/>
    </source>
</evidence>
<evidence type="ECO:0000313" key="13">
    <source>
        <dbReference type="Proteomes" id="UP000076881"/>
    </source>
</evidence>
<comment type="subcellular location">
    <subcellularLocation>
        <location evidence="1">Cell membrane</location>
        <topology evidence="1">Lipid-anchor</topology>
        <topology evidence="1">GPI-anchor</topology>
    </subcellularLocation>
</comment>
<dbReference type="OrthoDB" id="2587363at2759"/>
<keyword evidence="6" id="KW-0325">Glycoprotein</keyword>
<evidence type="ECO:0000256" key="7">
    <source>
        <dbReference type="ARBA" id="ARBA00023288"/>
    </source>
</evidence>
<keyword evidence="3" id="KW-0336">GPI-anchor</keyword>
<gene>
    <name evidence="12" type="ORF">LEL_00111</name>
</gene>
<evidence type="ECO:0000256" key="9">
    <source>
        <dbReference type="SAM" id="Phobius"/>
    </source>
</evidence>
<feature type="domain" description="Copper acquisition factor BIM1-like" evidence="11">
    <location>
        <begin position="31"/>
        <end position="176"/>
    </location>
</feature>
<keyword evidence="9" id="KW-1133">Transmembrane helix</keyword>
<dbReference type="InterPro" id="IPR046936">
    <property type="entry name" value="BIM1-like"/>
</dbReference>
<evidence type="ECO:0000256" key="1">
    <source>
        <dbReference type="ARBA" id="ARBA00004609"/>
    </source>
</evidence>
<dbReference type="Pfam" id="PF20238">
    <property type="entry name" value="BIM1-like_dom"/>
    <property type="match status" value="1"/>
</dbReference>
<keyword evidence="2" id="KW-1003">Cell membrane</keyword>
<feature type="chain" id="PRO_5007836612" description="Copper acquisition factor BIM1-like domain-containing protein" evidence="10">
    <location>
        <begin position="21"/>
        <end position="276"/>
    </location>
</feature>
<name>A0A162KKU8_CORDF</name>
<dbReference type="PANTHER" id="PTHR34992:SF5">
    <property type="entry name" value="ANCHORED PROTEIN, PUTATIVE (AFU_ORTHOLOGUE AFUA_6G02800)-RELATED"/>
    <property type="match status" value="1"/>
</dbReference>
<evidence type="ECO:0000259" key="11">
    <source>
        <dbReference type="Pfam" id="PF20238"/>
    </source>
</evidence>
<dbReference type="AlphaFoldDB" id="A0A162KKU8"/>
<feature type="signal peptide" evidence="10">
    <location>
        <begin position="1"/>
        <end position="20"/>
    </location>
</feature>
<dbReference type="InterPro" id="IPR046530">
    <property type="entry name" value="BIM1-like_dom"/>
</dbReference>
<keyword evidence="5 9" id="KW-0472">Membrane</keyword>
<evidence type="ECO:0000313" key="12">
    <source>
        <dbReference type="EMBL" id="OAA80566.1"/>
    </source>
</evidence>
<evidence type="ECO:0000256" key="6">
    <source>
        <dbReference type="ARBA" id="ARBA00023180"/>
    </source>
</evidence>
<keyword evidence="7" id="KW-0449">Lipoprotein</keyword>
<accession>A0A162KKU8</accession>
<keyword evidence="9" id="KW-0812">Transmembrane</keyword>
<dbReference type="GO" id="GO:0098552">
    <property type="term" value="C:side of membrane"/>
    <property type="evidence" value="ECO:0007669"/>
    <property type="project" value="UniProtKB-KW"/>
</dbReference>
<dbReference type="CDD" id="cd21176">
    <property type="entry name" value="LPMO_auxiliary-like"/>
    <property type="match status" value="1"/>
</dbReference>
<proteinExistence type="predicted"/>
<protein>
    <recommendedName>
        <fullName evidence="11">Copper acquisition factor BIM1-like domain-containing protein</fullName>
    </recommendedName>
</protein>
<feature type="compositionally biased region" description="Polar residues" evidence="8">
    <location>
        <begin position="180"/>
        <end position="189"/>
    </location>
</feature>